<protein>
    <submittedName>
        <fullName evidence="2">Uncharacterized protein</fullName>
    </submittedName>
</protein>
<evidence type="ECO:0000256" key="1">
    <source>
        <dbReference type="SAM" id="MobiDB-lite"/>
    </source>
</evidence>
<evidence type="ECO:0000313" key="2">
    <source>
        <dbReference type="EMBL" id="AKO69689.1"/>
    </source>
</evidence>
<dbReference type="EMBL" id="KP738729">
    <property type="protein sequence ID" value="AKO69689.1"/>
    <property type="molecule type" value="Genomic_DNA"/>
</dbReference>
<feature type="region of interest" description="Disordered" evidence="1">
    <location>
        <begin position="152"/>
        <end position="177"/>
    </location>
</feature>
<keyword evidence="2" id="KW-0614">Plasmid</keyword>
<dbReference type="RefSeq" id="WP_173026397.1">
    <property type="nucleotide sequence ID" value="NZ_KP738729.1"/>
</dbReference>
<organism evidence="2">
    <name type="scientific">Aeromonas sp. Ne-1</name>
    <dbReference type="NCBI Taxonomy" id="1675689"/>
    <lineage>
        <taxon>Bacteria</taxon>
        <taxon>Pseudomonadati</taxon>
        <taxon>Pseudomonadota</taxon>
        <taxon>Gammaproteobacteria</taxon>
        <taxon>Aeromonadales</taxon>
        <taxon>Aeromonadaceae</taxon>
        <taxon>Aeromonas</taxon>
    </lineage>
</organism>
<geneLocation type="plasmid" evidence="2">
    <name>pNe-1</name>
</geneLocation>
<reference evidence="2" key="1">
    <citation type="journal article" date="2015" name="Toxicon">
        <title>Production level of tetrodotoxin in Aeromonas is associated with the copy number of a plasmid.</title>
        <authorList>
            <person name="Liu J."/>
            <person name="Wei F."/>
            <person name="Lu Y."/>
            <person name="Ma T."/>
            <person name="Zhao J."/>
            <person name="Gong X."/>
            <person name="Bao B."/>
        </authorList>
    </citation>
    <scope>NUCLEOTIDE SEQUENCE</scope>
    <source>
        <strain evidence="2">Ne-1</strain>
        <plasmid evidence="2">pNe-1</plasmid>
    </source>
</reference>
<name>A0A0H4JBY3_9GAMM</name>
<dbReference type="AlphaFoldDB" id="A0A0H4JBY3"/>
<sequence length="177" mass="21112">MKRTLQRIFNKYPNVEEKFKDPNTVLKTTTENVFYDLALFFDQPEQSIFNLNSIHSYLKDEELIFAIQLITSFFSQDTDLIKDKRNLYLPDEEIYNQTQFGKYLAENGLKYNPIKVGTYYRRKTGKIPQADLIISNTPYWFGSTVDLFMREEKEKEKEKAKQEQEKFQKDTKGKTKQ</sequence>
<accession>A0A0H4JBY3</accession>
<proteinExistence type="predicted"/>